<name>A2SI00_METPP</name>
<dbReference type="eggNOG" id="COG3672">
    <property type="taxonomic scope" value="Bacteria"/>
</dbReference>
<organism evidence="1 2">
    <name type="scientific">Methylibium petroleiphilum (strain ATCC BAA-1232 / LMG 22953 / PM1)</name>
    <dbReference type="NCBI Taxonomy" id="420662"/>
    <lineage>
        <taxon>Bacteria</taxon>
        <taxon>Pseudomonadati</taxon>
        <taxon>Pseudomonadota</taxon>
        <taxon>Betaproteobacteria</taxon>
        <taxon>Burkholderiales</taxon>
        <taxon>Sphaerotilaceae</taxon>
        <taxon>Methylibium</taxon>
    </lineage>
</organism>
<dbReference type="InterPro" id="IPR010319">
    <property type="entry name" value="Transglutaminase-like_Cys_pept"/>
</dbReference>
<evidence type="ECO:0000313" key="2">
    <source>
        <dbReference type="Proteomes" id="UP000000366"/>
    </source>
</evidence>
<dbReference type="AlphaFoldDB" id="A2SI00"/>
<accession>A2SI00</accession>
<reference evidence="1 2" key="1">
    <citation type="journal article" date="2007" name="J. Bacteriol.">
        <title>Whole-genome analysis of the methyl tert-butyl ether-degrading beta-proteobacterium Methylibium petroleiphilum PM1.</title>
        <authorList>
            <person name="Kane S.R."/>
            <person name="Chakicherla A.Y."/>
            <person name="Chain P.S.G."/>
            <person name="Schmidt R."/>
            <person name="Shin M.W."/>
            <person name="Legler T.C."/>
            <person name="Scow K.M."/>
            <person name="Larimer F.W."/>
            <person name="Lucas S.M."/>
            <person name="Richardson P.M."/>
            <person name="Hristova K.R."/>
        </authorList>
    </citation>
    <scope>NUCLEOTIDE SEQUENCE [LARGE SCALE GENOMIC DNA]</scope>
    <source>
        <strain evidence="2">ATCC BAA-1232 / LMG 22953 / PM1</strain>
    </source>
</reference>
<evidence type="ECO:0000313" key="1">
    <source>
        <dbReference type="EMBL" id="ABM95189.1"/>
    </source>
</evidence>
<dbReference type="Gene3D" id="3.10.620.30">
    <property type="match status" value="1"/>
</dbReference>
<dbReference type="PANTHER" id="PTHR39327">
    <property type="match status" value="1"/>
</dbReference>
<dbReference type="HOGENOM" id="CLU_085651_0_0_4"/>
<dbReference type="PANTHER" id="PTHR39327:SF1">
    <property type="entry name" value="BLR5470 PROTEIN"/>
    <property type="match status" value="1"/>
</dbReference>
<proteinExistence type="predicted"/>
<sequence>MDACLVPSAAKPGACRCGRRAFVRHCMATCLCASTTRITAELLEGEPPEADLTRARREFEALAVEARALDFDRRIAFINVEVNQRIEYGADPASVPGADVWSTPCETMARGAGDCEDFAITKFFLLLASGYPQHGVRLLYARYSRIDLQAAPAPHMVALAQWPFVDPLVMDSVNPLLIALSRRDDLHPIFSFDQSAVWQQVDAVSMSPRRSGIRPWRTTLARAGQQLH</sequence>
<dbReference type="InterPro" id="IPR038765">
    <property type="entry name" value="Papain-like_cys_pep_sf"/>
</dbReference>
<dbReference type="Proteomes" id="UP000000366">
    <property type="component" value="Chromosome"/>
</dbReference>
<dbReference type="EMBL" id="CP000555">
    <property type="protein sequence ID" value="ABM95189.1"/>
    <property type="molecule type" value="Genomic_DNA"/>
</dbReference>
<gene>
    <name evidence="1" type="ordered locus">Mpe_A2233</name>
</gene>
<dbReference type="Pfam" id="PF06035">
    <property type="entry name" value="Peptidase_C93"/>
    <property type="match status" value="1"/>
</dbReference>
<keyword evidence="2" id="KW-1185">Reference proteome</keyword>
<dbReference type="STRING" id="420662.Mpe_A2233"/>
<dbReference type="SUPFAM" id="SSF54001">
    <property type="entry name" value="Cysteine proteinases"/>
    <property type="match status" value="1"/>
</dbReference>
<dbReference type="KEGG" id="mpt:Mpe_A2233"/>
<protein>
    <submittedName>
        <fullName evidence="1">Uncharacterized protein</fullName>
    </submittedName>
</protein>